<evidence type="ECO:0000313" key="2">
    <source>
        <dbReference type="EMBL" id="CUF93963.1"/>
    </source>
</evidence>
<feature type="compositionally biased region" description="Pro residues" evidence="1">
    <location>
        <begin position="923"/>
        <end position="934"/>
    </location>
</feature>
<dbReference type="VEuPathDB" id="TriTrypDB:BSAL_67550"/>
<proteinExistence type="predicted"/>
<protein>
    <submittedName>
        <fullName evidence="2">Uncharacterized protein</fullName>
    </submittedName>
</protein>
<gene>
    <name evidence="2" type="ORF">BSAL_67550</name>
</gene>
<feature type="region of interest" description="Disordered" evidence="1">
    <location>
        <begin position="906"/>
        <end position="1008"/>
    </location>
</feature>
<feature type="region of interest" description="Disordered" evidence="1">
    <location>
        <begin position="315"/>
        <end position="345"/>
    </location>
</feature>
<feature type="compositionally biased region" description="Low complexity" evidence="1">
    <location>
        <begin position="607"/>
        <end position="621"/>
    </location>
</feature>
<feature type="region of interest" description="Disordered" evidence="1">
    <location>
        <begin position="605"/>
        <end position="635"/>
    </location>
</feature>
<feature type="compositionally biased region" description="Basic and acidic residues" evidence="1">
    <location>
        <begin position="906"/>
        <end position="921"/>
    </location>
</feature>
<dbReference type="OMA" id="GQACACY"/>
<feature type="region of interest" description="Disordered" evidence="1">
    <location>
        <begin position="232"/>
        <end position="255"/>
    </location>
</feature>
<dbReference type="Proteomes" id="UP000051952">
    <property type="component" value="Unassembled WGS sequence"/>
</dbReference>
<feature type="compositionally biased region" description="Polar residues" evidence="1">
    <location>
        <begin position="556"/>
        <end position="567"/>
    </location>
</feature>
<feature type="region of interest" description="Disordered" evidence="1">
    <location>
        <begin position="115"/>
        <end position="144"/>
    </location>
</feature>
<feature type="compositionally biased region" description="Polar residues" evidence="1">
    <location>
        <begin position="1"/>
        <end position="27"/>
    </location>
</feature>
<evidence type="ECO:0000256" key="1">
    <source>
        <dbReference type="SAM" id="MobiDB-lite"/>
    </source>
</evidence>
<sequence length="1008" mass="109277">MPPRQSTTLKPSEAPRQSIQLKSNSAKNIDRRRRSGSSELSAAPQPRAASSTSINKDDAEVYEHVFALEILLRKLKQSQPSYLDEDVVNPHAELNTSSSGASAVELQLQHQLAGALSGHPRTDDSHVEKRGSPNQRNGGDFGAIGSTNGKEVKNIMEVAELLDVAQLGRSRRCLMDLLKLLQRVIAFTLSTSGASHAASVRPGAAASASSGLSPHTSTRHSGEIVTVISPPRKGSASLQHSGSDAPHPTTSAPSFTLSPLRRRCVALLDEVIQSVLVHANESEPLRSAVRYDRELVAGMCAVCLLARQLELRTTDSSEKADFHSPSISTGKASRNSGSDNGRRLRAARPVEPLRDVAEIRDLQDWLQKQHVGAALSKSIADVFALEMLLDSALPPAVCSSRFDGMTALIWECKASLIGEVLSARGFLNAWMKKATPFHMLRMAIMGLYAPTRSRAKLYDKMVSEGLLNSLEERIQTAVSSCKEWQPSTEEPCHQVELNMIHDCLDVLLCITAPATSVDDAAAAAQAASSPPQSRDNERDVNEEGGTLLALDAPQPRGSSKGATTLGANRGVSWSTHIGSLRRIAKDLASITNIAAVVPCNYRRAPTSALPSRQSSSHSSLKSLDEEKSMDSFSRTNLSRQNSIHKHMATSATSHNVEHSQQRAPSLTRPMWFTTTLADKICECLFQIARGSPYLLHMMIADVLDPLFDSMSCHAAAMLLPLVLNVVDAIHKSGATSTTSAEDSSRIDMIADWFSTALSVDFVPWLFEHRRQQWTLGRIISSLGSSLTSSSSSSSSSKAVACSDQLPVVGHVGITRHLRRDEEPIVVRFLEFGKRLVRDTAWREGTTGFLQKVLVIAKSIWTQQAQRPIHRRTMIAGLAVECIHIISPLVNPLQREPSLLQTLLRTADTRAPHAQKRERSEDPPMLPPPRSPPPQSRTTTLLATPVSGHQDVLLPSPAAQPTINGASPQSPAPRALLSEFEGSSHQSEDETVSPQSTTGRGSRRVTAVD</sequence>
<dbReference type="EMBL" id="CYKH01000455">
    <property type="protein sequence ID" value="CUF93963.1"/>
    <property type="molecule type" value="Genomic_DNA"/>
</dbReference>
<dbReference type="OrthoDB" id="266310at2759"/>
<reference evidence="3" key="1">
    <citation type="submission" date="2015-09" db="EMBL/GenBank/DDBJ databases">
        <authorList>
            <consortium name="Pathogen Informatics"/>
        </authorList>
    </citation>
    <scope>NUCLEOTIDE SEQUENCE [LARGE SCALE GENOMIC DNA]</scope>
    <source>
        <strain evidence="3">Lake Konstanz</strain>
    </source>
</reference>
<keyword evidence="3" id="KW-1185">Reference proteome</keyword>
<feature type="compositionally biased region" description="Polar residues" evidence="1">
    <location>
        <begin position="236"/>
        <end position="255"/>
    </location>
</feature>
<evidence type="ECO:0000313" key="3">
    <source>
        <dbReference type="Proteomes" id="UP000051952"/>
    </source>
</evidence>
<dbReference type="AlphaFoldDB" id="A0A0S4IUF6"/>
<feature type="compositionally biased region" description="Polar residues" evidence="1">
    <location>
        <begin position="325"/>
        <end position="339"/>
    </location>
</feature>
<accession>A0A0S4IUF6</accession>
<feature type="region of interest" description="Disordered" evidence="1">
    <location>
        <begin position="1"/>
        <end position="55"/>
    </location>
</feature>
<feature type="region of interest" description="Disordered" evidence="1">
    <location>
        <begin position="521"/>
        <end position="567"/>
    </location>
</feature>
<organism evidence="2 3">
    <name type="scientific">Bodo saltans</name>
    <name type="common">Flagellated protozoan</name>
    <dbReference type="NCBI Taxonomy" id="75058"/>
    <lineage>
        <taxon>Eukaryota</taxon>
        <taxon>Discoba</taxon>
        <taxon>Euglenozoa</taxon>
        <taxon>Kinetoplastea</taxon>
        <taxon>Metakinetoplastina</taxon>
        <taxon>Eubodonida</taxon>
        <taxon>Bodonidae</taxon>
        <taxon>Bodo</taxon>
    </lineage>
</organism>
<feature type="compositionally biased region" description="Basic and acidic residues" evidence="1">
    <location>
        <begin position="120"/>
        <end position="131"/>
    </location>
</feature>
<feature type="compositionally biased region" description="Polar residues" evidence="1">
    <location>
        <begin position="958"/>
        <end position="968"/>
    </location>
</feature>
<name>A0A0S4IUF6_BODSA</name>
<feature type="compositionally biased region" description="Low complexity" evidence="1">
    <location>
        <begin position="521"/>
        <end position="533"/>
    </location>
</feature>